<dbReference type="InterPro" id="IPR001214">
    <property type="entry name" value="SET_dom"/>
</dbReference>
<dbReference type="Pfam" id="PF00856">
    <property type="entry name" value="SET"/>
    <property type="match status" value="1"/>
</dbReference>
<reference evidence="11 12" key="1">
    <citation type="journal article" date="2014" name="Nat. Genet.">
        <title>Genome and transcriptome of the porcine whipworm Trichuris suis.</title>
        <authorList>
            <person name="Jex A.R."/>
            <person name="Nejsum P."/>
            <person name="Schwarz E.M."/>
            <person name="Hu L."/>
            <person name="Young N.D."/>
            <person name="Hall R.S."/>
            <person name="Korhonen P.K."/>
            <person name="Liao S."/>
            <person name="Thamsborg S."/>
            <person name="Xia J."/>
            <person name="Xu P."/>
            <person name="Wang S."/>
            <person name="Scheerlinck J.P."/>
            <person name="Hofmann A."/>
            <person name="Sternberg P.W."/>
            <person name="Wang J."/>
            <person name="Gasser R.B."/>
        </authorList>
    </citation>
    <scope>NUCLEOTIDE SEQUENCE [LARGE SCALE GENOMIC DNA]</scope>
    <source>
        <strain evidence="11">DCEP-RM93F</strain>
        <strain evidence="10">DCEP-RM93M</strain>
    </source>
</reference>
<dbReference type="AlphaFoldDB" id="A0A085NEX7"/>
<evidence type="ECO:0000256" key="2">
    <source>
        <dbReference type="ARBA" id="ARBA00022603"/>
    </source>
</evidence>
<dbReference type="EC" id="2.1.1.356" evidence="1"/>
<keyword evidence="5" id="KW-0805">Transcription regulation</keyword>
<evidence type="ECO:0000313" key="12">
    <source>
        <dbReference type="Proteomes" id="UP000030764"/>
    </source>
</evidence>
<dbReference type="InterPro" id="IPR046341">
    <property type="entry name" value="SET_dom_sf"/>
</dbReference>
<organism evidence="11">
    <name type="scientific">Trichuris suis</name>
    <name type="common">pig whipworm</name>
    <dbReference type="NCBI Taxonomy" id="68888"/>
    <lineage>
        <taxon>Eukaryota</taxon>
        <taxon>Metazoa</taxon>
        <taxon>Ecdysozoa</taxon>
        <taxon>Nematoda</taxon>
        <taxon>Enoplea</taxon>
        <taxon>Dorylaimia</taxon>
        <taxon>Trichinellida</taxon>
        <taxon>Trichuridae</taxon>
        <taxon>Trichuris</taxon>
    </lineage>
</organism>
<dbReference type="InterPro" id="IPR026489">
    <property type="entry name" value="CXC_dom"/>
</dbReference>
<proteinExistence type="predicted"/>
<keyword evidence="12" id="KW-1185">Reference proteome</keyword>
<gene>
    <name evidence="10" type="ORF">M513_03360</name>
    <name evidence="11" type="ORF">M514_03360</name>
</gene>
<feature type="domain" description="CXC" evidence="9">
    <location>
        <begin position="390"/>
        <end position="493"/>
    </location>
</feature>
<evidence type="ECO:0000259" key="8">
    <source>
        <dbReference type="PROSITE" id="PS50280"/>
    </source>
</evidence>
<dbReference type="GO" id="GO:0003682">
    <property type="term" value="F:chromatin binding"/>
    <property type="evidence" value="ECO:0007669"/>
    <property type="project" value="TreeGrafter"/>
</dbReference>
<evidence type="ECO:0000256" key="7">
    <source>
        <dbReference type="ARBA" id="ARBA00048568"/>
    </source>
</evidence>
<dbReference type="Proteomes" id="UP000030758">
    <property type="component" value="Unassembled WGS sequence"/>
</dbReference>
<dbReference type="GO" id="GO:0005634">
    <property type="term" value="C:nucleus"/>
    <property type="evidence" value="ECO:0007669"/>
    <property type="project" value="TreeGrafter"/>
</dbReference>
<dbReference type="Proteomes" id="UP000030764">
    <property type="component" value="Unassembled WGS sequence"/>
</dbReference>
<evidence type="ECO:0000259" key="9">
    <source>
        <dbReference type="PROSITE" id="PS51633"/>
    </source>
</evidence>
<dbReference type="GO" id="GO:0032259">
    <property type="term" value="P:methylation"/>
    <property type="evidence" value="ECO:0007669"/>
    <property type="project" value="UniProtKB-KW"/>
</dbReference>
<comment type="catalytic activity">
    <reaction evidence="7">
        <text>L-lysyl(27)-[histone H3] + 3 S-adenosyl-L-methionine = N(6),N(6),N(6)-trimethyl-L-lysyl(27)-[histone H3] + 3 S-adenosyl-L-homocysteine + 3 H(+)</text>
        <dbReference type="Rhea" id="RHEA:60292"/>
        <dbReference type="Rhea" id="RHEA-COMP:15535"/>
        <dbReference type="Rhea" id="RHEA-COMP:15548"/>
        <dbReference type="ChEBI" id="CHEBI:15378"/>
        <dbReference type="ChEBI" id="CHEBI:29969"/>
        <dbReference type="ChEBI" id="CHEBI:57856"/>
        <dbReference type="ChEBI" id="CHEBI:59789"/>
        <dbReference type="ChEBI" id="CHEBI:61961"/>
        <dbReference type="EC" id="2.1.1.356"/>
    </reaction>
</comment>
<evidence type="ECO:0000256" key="5">
    <source>
        <dbReference type="ARBA" id="ARBA00023015"/>
    </source>
</evidence>
<protein>
    <recommendedName>
        <fullName evidence="1">[histone H3]-lysine(27) N-trimethyltransferase</fullName>
        <ecNumber evidence="1">2.1.1.356</ecNumber>
    </recommendedName>
</protein>
<dbReference type="InterPro" id="IPR045318">
    <property type="entry name" value="EZH1/2-like"/>
</dbReference>
<dbReference type="GO" id="GO:0140951">
    <property type="term" value="F:histone H3K27 trimethyltransferase activity"/>
    <property type="evidence" value="ECO:0007669"/>
    <property type="project" value="UniProtKB-EC"/>
</dbReference>
<dbReference type="GO" id="GO:0031507">
    <property type="term" value="P:heterochromatin formation"/>
    <property type="evidence" value="ECO:0007669"/>
    <property type="project" value="TreeGrafter"/>
</dbReference>
<keyword evidence="3" id="KW-0808">Transferase</keyword>
<dbReference type="PANTHER" id="PTHR45747">
    <property type="entry name" value="HISTONE-LYSINE N-METHYLTRANSFERASE E(Z)"/>
    <property type="match status" value="1"/>
</dbReference>
<accession>A0A085NEX7</accession>
<sequence length="675" mass="76853">MGEAFGAGMEERRKHVFRDKREFCKALLSMMHKVVNPLDCDSQNAPRFWKDESYNYCPAFKKFIASEKWDFDDGTEQGSHRSSGESRLRELIDQVLVISPPNGSNMWIYVKNNIMGAESREATAVPVEGIRDQKLSRQFLLYYKFGPRMRFGEAGQVFNDDQLYRLVEKVYKKMMESSAADQFLSARSTLFCCPMPPSKVFEIIAKVRPSLGSPETIQTLYFNALTDPLERRVNKASEMADNHSPSANQRSWFLQLACPMCLRFGCPSHEYGVYSNLLRRTASCCQGLGNELNGMATNLVERFRLRANERSRMRRSDRGIVINRKSVVIVRNEHSCTARIERFDSVEIISRHFSNDNFNGIGSFVGSEPFPFEHTLLSKLRIGTKPVLWKKKLHVVHRSVDGDGSEQAYKPCFCVESCVGSACSCSARGFCEKYCCCSASCIIRFPGCRCHTSCDTKCCPCFVADRECDADLCISCFTCEEDYYSDQEISYLQCTSRDTHPRAITNGTISSNEHSFFLRFKQLAQKDPEKPVHFRCKNLALQMGNAKELFVGDSDVHGIGVFAAEDLEAGDFICEYAGEIITQAEADRRGTMYDYTGKSYLFTLNKEFDIDATRFGNEARFINHSSKPNCEPRVKLVYGSQRIGIYATTSIKKYSELFFNYRYSKKDGKSYPNLI</sequence>
<dbReference type="PROSITE" id="PS51633">
    <property type="entry name" value="CXC"/>
    <property type="match status" value="1"/>
</dbReference>
<dbReference type="InterPro" id="IPR041355">
    <property type="entry name" value="Pre-SET_CXC"/>
</dbReference>
<keyword evidence="4" id="KW-0949">S-adenosyl-L-methionine</keyword>
<evidence type="ECO:0000256" key="6">
    <source>
        <dbReference type="ARBA" id="ARBA00023163"/>
    </source>
</evidence>
<dbReference type="Gene3D" id="2.170.270.10">
    <property type="entry name" value="SET domain"/>
    <property type="match status" value="1"/>
</dbReference>
<dbReference type="PANTHER" id="PTHR45747:SF4">
    <property type="entry name" value="HISTONE-LYSINE N-METHYLTRANSFERASE E(Z)"/>
    <property type="match status" value="1"/>
</dbReference>
<dbReference type="PROSITE" id="PS50280">
    <property type="entry name" value="SET"/>
    <property type="match status" value="1"/>
</dbReference>
<feature type="domain" description="SET" evidence="8">
    <location>
        <begin position="547"/>
        <end position="662"/>
    </location>
</feature>
<dbReference type="EMBL" id="KL367508">
    <property type="protein sequence ID" value="KFD68023.1"/>
    <property type="molecule type" value="Genomic_DNA"/>
</dbReference>
<evidence type="ECO:0000313" key="11">
    <source>
        <dbReference type="EMBL" id="KFD68023.1"/>
    </source>
</evidence>
<evidence type="ECO:0000313" key="10">
    <source>
        <dbReference type="EMBL" id="KFD55612.1"/>
    </source>
</evidence>
<keyword evidence="2" id="KW-0489">Methyltransferase</keyword>
<evidence type="ECO:0000256" key="1">
    <source>
        <dbReference type="ARBA" id="ARBA00012186"/>
    </source>
</evidence>
<dbReference type="EMBL" id="KL363198">
    <property type="protein sequence ID" value="KFD55612.1"/>
    <property type="molecule type" value="Genomic_DNA"/>
</dbReference>
<evidence type="ECO:0000256" key="3">
    <source>
        <dbReference type="ARBA" id="ARBA00022679"/>
    </source>
</evidence>
<evidence type="ECO:0000256" key="4">
    <source>
        <dbReference type="ARBA" id="ARBA00022691"/>
    </source>
</evidence>
<name>A0A085NEX7_9BILA</name>
<dbReference type="SUPFAM" id="SSF82199">
    <property type="entry name" value="SET domain"/>
    <property type="match status" value="1"/>
</dbReference>
<dbReference type="SMART" id="SM00317">
    <property type="entry name" value="SET"/>
    <property type="match status" value="1"/>
</dbReference>
<dbReference type="Pfam" id="PF18264">
    <property type="entry name" value="preSET_CXC"/>
    <property type="match status" value="1"/>
</dbReference>
<keyword evidence="6" id="KW-0804">Transcription</keyword>